<evidence type="ECO:0000313" key="4">
    <source>
        <dbReference type="RefSeq" id="XP_026680957.1"/>
    </source>
</evidence>
<dbReference type="AlphaFoldDB" id="A0A3Q0IXJ2"/>
<organism evidence="3 4">
    <name type="scientific">Diaphorina citri</name>
    <name type="common">Asian citrus psyllid</name>
    <dbReference type="NCBI Taxonomy" id="121845"/>
    <lineage>
        <taxon>Eukaryota</taxon>
        <taxon>Metazoa</taxon>
        <taxon>Ecdysozoa</taxon>
        <taxon>Arthropoda</taxon>
        <taxon>Hexapoda</taxon>
        <taxon>Insecta</taxon>
        <taxon>Pterygota</taxon>
        <taxon>Neoptera</taxon>
        <taxon>Paraneoptera</taxon>
        <taxon>Hemiptera</taxon>
        <taxon>Sternorrhyncha</taxon>
        <taxon>Psylloidea</taxon>
        <taxon>Psyllidae</taxon>
        <taxon>Diaphorininae</taxon>
        <taxon>Diaphorina</taxon>
    </lineage>
</organism>
<protein>
    <submittedName>
        <fullName evidence="4">Histone H1-III-like</fullName>
    </submittedName>
</protein>
<feature type="region of interest" description="Disordered" evidence="1">
    <location>
        <begin position="28"/>
        <end position="114"/>
    </location>
</feature>
<dbReference type="Pfam" id="PF16174">
    <property type="entry name" value="IHABP4_N"/>
    <property type="match status" value="1"/>
</dbReference>
<feature type="compositionally biased region" description="Basic and acidic residues" evidence="1">
    <location>
        <begin position="28"/>
        <end position="49"/>
    </location>
</feature>
<dbReference type="KEGG" id="dci:113468330"/>
<dbReference type="GeneID" id="113468330"/>
<dbReference type="InterPro" id="IPR032381">
    <property type="entry name" value="IHABP4_N"/>
</dbReference>
<dbReference type="PaxDb" id="121845-A0A3Q0IXJ2"/>
<reference evidence="4" key="1">
    <citation type="submission" date="2025-08" db="UniProtKB">
        <authorList>
            <consortium name="RefSeq"/>
        </authorList>
    </citation>
    <scope>IDENTIFICATION</scope>
</reference>
<sequence length="114" mass="12736">MESMYGIGVTNRYALFLSEEDPLEKLKAKEKAKEEKKKKQAGVEKENKGVKTPPVKKPVAKVTNGIKDNQNVKPETQPKEDAAAKPKKVEKVKFNDEKKPQPDSPKDNETDNSG</sequence>
<feature type="compositionally biased region" description="Basic and acidic residues" evidence="1">
    <location>
        <begin position="76"/>
        <end position="114"/>
    </location>
</feature>
<evidence type="ECO:0000313" key="3">
    <source>
        <dbReference type="Proteomes" id="UP000079169"/>
    </source>
</evidence>
<dbReference type="Proteomes" id="UP000079169">
    <property type="component" value="Unplaced"/>
</dbReference>
<dbReference type="RefSeq" id="XP_026680957.1">
    <property type="nucleotide sequence ID" value="XM_026825156.1"/>
</dbReference>
<evidence type="ECO:0000259" key="2">
    <source>
        <dbReference type="Pfam" id="PF16174"/>
    </source>
</evidence>
<feature type="domain" description="Intracellular hyaluronan-binding protein 4 N-terminal" evidence="2">
    <location>
        <begin position="1"/>
        <end position="102"/>
    </location>
</feature>
<keyword evidence="3" id="KW-1185">Reference proteome</keyword>
<proteinExistence type="predicted"/>
<name>A0A3Q0IXJ2_DIACI</name>
<dbReference type="STRING" id="121845.A0A3Q0IXJ2"/>
<gene>
    <name evidence="4" type="primary">LOC113468330</name>
</gene>
<evidence type="ECO:0000256" key="1">
    <source>
        <dbReference type="SAM" id="MobiDB-lite"/>
    </source>
</evidence>
<accession>A0A3Q0IXJ2</accession>